<organism evidence="3 4">
    <name type="scientific">Tritrichomonas musculus</name>
    <dbReference type="NCBI Taxonomy" id="1915356"/>
    <lineage>
        <taxon>Eukaryota</taxon>
        <taxon>Metamonada</taxon>
        <taxon>Parabasalia</taxon>
        <taxon>Tritrichomonadida</taxon>
        <taxon>Tritrichomonadidae</taxon>
        <taxon>Tritrichomonas</taxon>
    </lineage>
</organism>
<protein>
    <recommendedName>
        <fullName evidence="5">DUF4201 domain-containing protein</fullName>
    </recommendedName>
</protein>
<gene>
    <name evidence="3" type="ORF">M9Y10_009285</name>
</gene>
<feature type="region of interest" description="Disordered" evidence="2">
    <location>
        <begin position="185"/>
        <end position="205"/>
    </location>
</feature>
<dbReference type="Proteomes" id="UP001470230">
    <property type="component" value="Unassembled WGS sequence"/>
</dbReference>
<evidence type="ECO:0008006" key="5">
    <source>
        <dbReference type="Google" id="ProtNLM"/>
    </source>
</evidence>
<comment type="caution">
    <text evidence="3">The sequence shown here is derived from an EMBL/GenBank/DDBJ whole genome shotgun (WGS) entry which is preliminary data.</text>
</comment>
<keyword evidence="1" id="KW-0175">Coiled coil</keyword>
<keyword evidence="4" id="KW-1185">Reference proteome</keyword>
<evidence type="ECO:0000256" key="1">
    <source>
        <dbReference type="SAM" id="Coils"/>
    </source>
</evidence>
<evidence type="ECO:0000313" key="4">
    <source>
        <dbReference type="Proteomes" id="UP001470230"/>
    </source>
</evidence>
<name>A0ABR2IMV7_9EUKA</name>
<feature type="compositionally biased region" description="Polar residues" evidence="2">
    <location>
        <begin position="195"/>
        <end position="205"/>
    </location>
</feature>
<evidence type="ECO:0000256" key="2">
    <source>
        <dbReference type="SAM" id="MobiDB-lite"/>
    </source>
</evidence>
<feature type="compositionally biased region" description="Low complexity" evidence="2">
    <location>
        <begin position="185"/>
        <end position="194"/>
    </location>
</feature>
<feature type="coiled-coil region" evidence="1">
    <location>
        <begin position="338"/>
        <end position="372"/>
    </location>
</feature>
<evidence type="ECO:0000313" key="3">
    <source>
        <dbReference type="EMBL" id="KAK8866324.1"/>
    </source>
</evidence>
<feature type="coiled-coil region" evidence="1">
    <location>
        <begin position="591"/>
        <end position="618"/>
    </location>
</feature>
<accession>A0ABR2IMV7</accession>
<reference evidence="3 4" key="1">
    <citation type="submission" date="2024-04" db="EMBL/GenBank/DDBJ databases">
        <title>Tritrichomonas musculus Genome.</title>
        <authorList>
            <person name="Alves-Ferreira E."/>
            <person name="Grigg M."/>
            <person name="Lorenzi H."/>
            <person name="Galac M."/>
        </authorList>
    </citation>
    <scope>NUCLEOTIDE SEQUENCE [LARGE SCALE GENOMIC DNA]</scope>
    <source>
        <strain evidence="3 4">EAF2021</strain>
    </source>
</reference>
<sequence length="695" mass="80336">MENDDSFSSSHEFDSLQSNQFYYGKISQLIAESQRKFLTLKDNYSKCSNLIYKDNKIKNQANQKAKELFLLSTDPKNEENDKLFFKLNSFQAENKKLKKVYNYLFSALKNKTESGEIPNFILISYVALQNSLDKKSFRYKSTNDNTLVYSNKDVSSIIADIENDLNINIQSSQLQSKSSLLSSSSSIQFSSSNSPRSPQAQHTNNFDLNSEFHNLQKKLVNPNDIDILRFDDHRAVYNSGPPSPNRNSINSGQKSKQVFFSINKNDNNNHSNKGNNTKLSEIKTSNYEKLQAKSMLNFNISHSLFDHSKLNHLPKRTRSEMLNRASSISYTVSRLNDISDLTAQVGKCQKMLEKLDDKIDRMKLHAKKAVQKKIIKKHHFTLEKNVQSFNLAEYVDKGVNCDQIPSINEMKSMISKNAGEASQQMLAIQQLQYLQNYLNQLNIELKVILLANDRKMSDFKTIIANLKAIDPLFYGNVVQNLNFNTKLTEIKDKKRKLLEAIENRICEMKNQNDLIFAKNNDISFIIENLKKQRMKMMQIPKANVKQLCNTLQNDRLIVNEINRQITFLKIIQNHLEKKLIKLNERYSDQSFENMDYENELLKNKVDSLKNKFNHLRATREKHSFVLTNGNELKFLHTKIHDLISSIDVSKMRMGGLISKVEKQLKLLSQQQIPLPNPPHSYVIHQENVKKNGIHS</sequence>
<proteinExistence type="predicted"/>
<dbReference type="EMBL" id="JAPFFF010000015">
    <property type="protein sequence ID" value="KAK8866324.1"/>
    <property type="molecule type" value="Genomic_DNA"/>
</dbReference>